<evidence type="ECO:0000256" key="5">
    <source>
        <dbReference type="ARBA" id="ARBA00023015"/>
    </source>
</evidence>
<feature type="domain" description="RNA polymerase sigma factor 54 core-binding" evidence="11">
    <location>
        <begin position="66"/>
        <end position="238"/>
    </location>
</feature>
<evidence type="ECO:0000256" key="4">
    <source>
        <dbReference type="ARBA" id="ARBA00022695"/>
    </source>
</evidence>
<dbReference type="InterPro" id="IPR000394">
    <property type="entry name" value="RNA_pol_sigma_54"/>
</dbReference>
<keyword evidence="3 9" id="KW-0808">Transferase</keyword>
<feature type="domain" description="RNA polymerase sigma factor 54 DNA-binding" evidence="10">
    <location>
        <begin position="258"/>
        <end position="411"/>
    </location>
</feature>
<evidence type="ECO:0000256" key="9">
    <source>
        <dbReference type="PIRNR" id="PIRNR000774"/>
    </source>
</evidence>
<dbReference type="PANTHER" id="PTHR32248:SF4">
    <property type="entry name" value="RNA POLYMERASE SIGMA-54 FACTOR"/>
    <property type="match status" value="1"/>
</dbReference>
<dbReference type="Gene3D" id="1.10.10.60">
    <property type="entry name" value="Homeodomain-like"/>
    <property type="match status" value="1"/>
</dbReference>
<proteinExistence type="inferred from homology"/>
<evidence type="ECO:0000313" key="12">
    <source>
        <dbReference type="EMBL" id="SDG23542.1"/>
    </source>
</evidence>
<dbReference type="InterPro" id="IPR007046">
    <property type="entry name" value="RNA_pol_sigma_54_core-bd"/>
</dbReference>
<dbReference type="GO" id="GO:0016987">
    <property type="term" value="F:sigma factor activity"/>
    <property type="evidence" value="ECO:0007669"/>
    <property type="project" value="UniProtKB-KW"/>
</dbReference>
<dbReference type="EMBL" id="FNBL01000014">
    <property type="protein sequence ID" value="SDG23542.1"/>
    <property type="molecule type" value="Genomic_DNA"/>
</dbReference>
<dbReference type="InterPro" id="IPR007634">
    <property type="entry name" value="RNA_pol_sigma_54_DNA-bd"/>
</dbReference>
<comment type="function">
    <text evidence="9">Sigma factors are initiation factors that promote the attachment of RNA polymerase to specific initiation sites and are then released.</text>
</comment>
<dbReference type="PANTHER" id="PTHR32248">
    <property type="entry name" value="RNA POLYMERASE SIGMA-54 FACTOR"/>
    <property type="match status" value="1"/>
</dbReference>
<dbReference type="Pfam" id="PF04552">
    <property type="entry name" value="Sigma54_DBD"/>
    <property type="match status" value="1"/>
</dbReference>
<evidence type="ECO:0000256" key="6">
    <source>
        <dbReference type="ARBA" id="ARBA00023082"/>
    </source>
</evidence>
<gene>
    <name evidence="12" type="ORF">SAMN04488117_11479</name>
</gene>
<evidence type="ECO:0000259" key="11">
    <source>
        <dbReference type="Pfam" id="PF04963"/>
    </source>
</evidence>
<dbReference type="PRINTS" id="PR00045">
    <property type="entry name" value="SIGMA54FCT"/>
</dbReference>
<dbReference type="PIRSF" id="PIRSF000774">
    <property type="entry name" value="RpoN"/>
    <property type="match status" value="1"/>
</dbReference>
<organism evidence="12 13">
    <name type="scientific">Celeribacter baekdonensis</name>
    <dbReference type="NCBI Taxonomy" id="875171"/>
    <lineage>
        <taxon>Bacteria</taxon>
        <taxon>Pseudomonadati</taxon>
        <taxon>Pseudomonadota</taxon>
        <taxon>Alphaproteobacteria</taxon>
        <taxon>Rhodobacterales</taxon>
        <taxon>Roseobacteraceae</taxon>
        <taxon>Celeribacter</taxon>
    </lineage>
</organism>
<sequence>MSLAIHMRARQTQVFKIGQVIEVLNMTPGELDDHIAQTARDNPMIVLRPRSAGGVSATDVLEMTAVEGASSLYDHVFRELAGLILQGGQLEKLVTALIEELDPSGWLGRSVTEIAATLGLRAEVVETALKIIQKRVEPAGLFARTLEECLRLQLEDQDAMTETLGRVLAHLGAFEKGGPACLAKAAGLEMEEVMSCLSVIRRLNPKPGAVFMTDATLLREPDVRVTLSATGWEIEFLSGQPSDVSVLPMPKGGQTPALREALARARALKQALELRQSAVKQVVRVLVDRQGAYFHTGAEALEPMTMSEIAQITGYHASTVCRVLNGLLIEGPHGVIAARVLCARAASVSMAHSKAKVQARIRALLATEDSACPLSDRRLTALLQVEGISVSRRIVSKYRQEIGLAPAAKRRLYA</sequence>
<dbReference type="Pfam" id="PF04963">
    <property type="entry name" value="Sigma54_CBD"/>
    <property type="match status" value="1"/>
</dbReference>
<dbReference type="GO" id="GO:0003677">
    <property type="term" value="F:DNA binding"/>
    <property type="evidence" value="ECO:0007669"/>
    <property type="project" value="UniProtKB-KW"/>
</dbReference>
<dbReference type="GO" id="GO:0016779">
    <property type="term" value="F:nucleotidyltransferase activity"/>
    <property type="evidence" value="ECO:0007669"/>
    <property type="project" value="UniProtKB-KW"/>
</dbReference>
<keyword evidence="6 9" id="KW-0731">Sigma factor</keyword>
<dbReference type="InterPro" id="IPR038709">
    <property type="entry name" value="RpoN_core-bd_sf"/>
</dbReference>
<keyword evidence="5 9" id="KW-0805">Transcription regulation</keyword>
<dbReference type="GO" id="GO:0000428">
    <property type="term" value="C:DNA-directed RNA polymerase complex"/>
    <property type="evidence" value="ECO:0007669"/>
    <property type="project" value="UniProtKB-KW"/>
</dbReference>
<comment type="similarity">
    <text evidence="1 9">Belongs to the sigma-54 factor family.</text>
</comment>
<evidence type="ECO:0000313" key="13">
    <source>
        <dbReference type="Proteomes" id="UP000182284"/>
    </source>
</evidence>
<dbReference type="GO" id="GO:0006352">
    <property type="term" value="P:DNA-templated transcription initiation"/>
    <property type="evidence" value="ECO:0007669"/>
    <property type="project" value="InterPro"/>
</dbReference>
<evidence type="ECO:0000256" key="2">
    <source>
        <dbReference type="ARBA" id="ARBA00022478"/>
    </source>
</evidence>
<protein>
    <recommendedName>
        <fullName evidence="9">RNA polymerase sigma-54 factor</fullName>
    </recommendedName>
</protein>
<evidence type="ECO:0000256" key="3">
    <source>
        <dbReference type="ARBA" id="ARBA00022679"/>
    </source>
</evidence>
<dbReference type="Proteomes" id="UP000182284">
    <property type="component" value="Unassembled WGS sequence"/>
</dbReference>
<evidence type="ECO:0000256" key="7">
    <source>
        <dbReference type="ARBA" id="ARBA00023125"/>
    </source>
</evidence>
<reference evidence="12 13" key="1">
    <citation type="submission" date="2016-10" db="EMBL/GenBank/DDBJ databases">
        <authorList>
            <person name="de Groot N.N."/>
        </authorList>
    </citation>
    <scope>NUCLEOTIDE SEQUENCE [LARGE SCALE GENOMIC DNA]</scope>
    <source>
        <strain evidence="12 13">DSM 27375</strain>
    </source>
</reference>
<evidence type="ECO:0000256" key="8">
    <source>
        <dbReference type="ARBA" id="ARBA00023163"/>
    </source>
</evidence>
<name>A0A1G7SKW6_9RHOB</name>
<evidence type="ECO:0000256" key="1">
    <source>
        <dbReference type="ARBA" id="ARBA00008798"/>
    </source>
</evidence>
<keyword evidence="7 9" id="KW-0238">DNA-binding</keyword>
<dbReference type="Gene3D" id="1.10.10.1330">
    <property type="entry name" value="RNA polymerase sigma-54 factor, core-binding domain"/>
    <property type="match status" value="1"/>
</dbReference>
<keyword evidence="8 9" id="KW-0804">Transcription</keyword>
<keyword evidence="2 9" id="KW-0240">DNA-directed RNA polymerase</keyword>
<dbReference type="GO" id="GO:0001216">
    <property type="term" value="F:DNA-binding transcription activator activity"/>
    <property type="evidence" value="ECO:0007669"/>
    <property type="project" value="InterPro"/>
</dbReference>
<keyword evidence="4 9" id="KW-0548">Nucleotidyltransferase</keyword>
<dbReference type="RefSeq" id="WP_245708051.1">
    <property type="nucleotide sequence ID" value="NZ_FNBL01000014.1"/>
</dbReference>
<accession>A0A1G7SKW6</accession>
<dbReference type="PROSITE" id="PS50044">
    <property type="entry name" value="SIGMA54_3"/>
    <property type="match status" value="1"/>
</dbReference>
<evidence type="ECO:0000259" key="10">
    <source>
        <dbReference type="Pfam" id="PF04552"/>
    </source>
</evidence>
<dbReference type="AlphaFoldDB" id="A0A1G7SKW6"/>